<keyword evidence="1" id="KW-0812">Transmembrane</keyword>
<name>A0A1F4S105_UNCSA</name>
<keyword evidence="1" id="KW-1133">Transmembrane helix</keyword>
<accession>A0A1F4S105</accession>
<evidence type="ECO:0000313" key="3">
    <source>
        <dbReference type="Proteomes" id="UP000177905"/>
    </source>
</evidence>
<organism evidence="2 3">
    <name type="scientific">candidate division WOR-1 bacterium RIFOXYB2_FULL_36_35</name>
    <dbReference type="NCBI Taxonomy" id="1802578"/>
    <lineage>
        <taxon>Bacteria</taxon>
        <taxon>Bacillati</taxon>
        <taxon>Saganbacteria</taxon>
    </lineage>
</organism>
<sequence length="91" mass="10615">MSITRITAFIVFYILISFFIALGGYVGSLAFKEYKTGVAYAMYKKPNPHPYYKNKTPVLFWVIISEKILFSLFFFAFSGFLVYKSIKIFYS</sequence>
<dbReference type="Proteomes" id="UP000177905">
    <property type="component" value="Unassembled WGS sequence"/>
</dbReference>
<dbReference type="EMBL" id="MEUA01000041">
    <property type="protein sequence ID" value="OGC14112.1"/>
    <property type="molecule type" value="Genomic_DNA"/>
</dbReference>
<protein>
    <submittedName>
        <fullName evidence="2">Uncharacterized protein</fullName>
    </submittedName>
</protein>
<reference evidence="2 3" key="1">
    <citation type="journal article" date="2016" name="Nat. Commun.">
        <title>Thousands of microbial genomes shed light on interconnected biogeochemical processes in an aquifer system.</title>
        <authorList>
            <person name="Anantharaman K."/>
            <person name="Brown C.T."/>
            <person name="Hug L.A."/>
            <person name="Sharon I."/>
            <person name="Castelle C.J."/>
            <person name="Probst A.J."/>
            <person name="Thomas B.C."/>
            <person name="Singh A."/>
            <person name="Wilkins M.J."/>
            <person name="Karaoz U."/>
            <person name="Brodie E.L."/>
            <person name="Williams K.H."/>
            <person name="Hubbard S.S."/>
            <person name="Banfield J.F."/>
        </authorList>
    </citation>
    <scope>NUCLEOTIDE SEQUENCE [LARGE SCALE GENOMIC DNA]</scope>
</reference>
<keyword evidence="1" id="KW-0472">Membrane</keyword>
<feature type="transmembrane region" description="Helical" evidence="1">
    <location>
        <begin position="7"/>
        <end position="26"/>
    </location>
</feature>
<gene>
    <name evidence="2" type="ORF">A2290_06385</name>
</gene>
<dbReference type="AlphaFoldDB" id="A0A1F4S105"/>
<evidence type="ECO:0000313" key="2">
    <source>
        <dbReference type="EMBL" id="OGC14112.1"/>
    </source>
</evidence>
<comment type="caution">
    <text evidence="2">The sequence shown here is derived from an EMBL/GenBank/DDBJ whole genome shotgun (WGS) entry which is preliminary data.</text>
</comment>
<evidence type="ECO:0000256" key="1">
    <source>
        <dbReference type="SAM" id="Phobius"/>
    </source>
</evidence>
<feature type="transmembrane region" description="Helical" evidence="1">
    <location>
        <begin position="58"/>
        <end position="83"/>
    </location>
</feature>
<proteinExistence type="predicted"/>